<dbReference type="Gene3D" id="3.40.50.300">
    <property type="entry name" value="P-loop containing nucleotide triphosphate hydrolases"/>
    <property type="match status" value="1"/>
</dbReference>
<dbReference type="PROSITE" id="PS50893">
    <property type="entry name" value="ABC_TRANSPORTER_2"/>
    <property type="match status" value="1"/>
</dbReference>
<keyword evidence="4" id="KW-0547">Nucleotide-binding</keyword>
<keyword evidence="3" id="KW-0472">Membrane</keyword>
<evidence type="ECO:0000313" key="9">
    <source>
        <dbReference type="Proteomes" id="UP000293433"/>
    </source>
</evidence>
<dbReference type="SUPFAM" id="SSF52540">
    <property type="entry name" value="P-loop containing nucleoside triphosphate hydrolases"/>
    <property type="match status" value="1"/>
</dbReference>
<dbReference type="PANTHER" id="PTHR42734">
    <property type="entry name" value="METAL TRANSPORT SYSTEM ATP-BINDING PROTEIN TM_0124-RELATED"/>
    <property type="match status" value="1"/>
</dbReference>
<dbReference type="Proteomes" id="UP000293433">
    <property type="component" value="Unassembled WGS sequence"/>
</dbReference>
<name>A0A4Q7LFH1_9BURK</name>
<keyword evidence="2" id="KW-0813">Transport</keyword>
<evidence type="ECO:0000256" key="2">
    <source>
        <dbReference type="ARBA" id="ARBA00022448"/>
    </source>
</evidence>
<accession>A0A4Q7LFH1</accession>
<dbReference type="OrthoDB" id="9806726at2"/>
<evidence type="ECO:0000256" key="6">
    <source>
        <dbReference type="SAM" id="MobiDB-lite"/>
    </source>
</evidence>
<comment type="caution">
    <text evidence="8">The sequence shown here is derived from an EMBL/GenBank/DDBJ whole genome shotgun (WGS) entry which is preliminary data.</text>
</comment>
<dbReference type="Pfam" id="PF00005">
    <property type="entry name" value="ABC_tran"/>
    <property type="match status" value="1"/>
</dbReference>
<feature type="compositionally biased region" description="Pro residues" evidence="6">
    <location>
        <begin position="231"/>
        <end position="243"/>
    </location>
</feature>
<dbReference type="AlphaFoldDB" id="A0A4Q7LFH1"/>
<dbReference type="GO" id="GO:0005524">
    <property type="term" value="F:ATP binding"/>
    <property type="evidence" value="ECO:0007669"/>
    <property type="project" value="UniProtKB-KW"/>
</dbReference>
<organism evidence="8 9">
    <name type="scientific">Sphaerotilus mobilis</name>
    <dbReference type="NCBI Taxonomy" id="47994"/>
    <lineage>
        <taxon>Bacteria</taxon>
        <taxon>Pseudomonadati</taxon>
        <taxon>Pseudomonadota</taxon>
        <taxon>Betaproteobacteria</taxon>
        <taxon>Burkholderiales</taxon>
        <taxon>Sphaerotilaceae</taxon>
        <taxon>Sphaerotilus</taxon>
    </lineage>
</organism>
<dbReference type="PROSITE" id="PS00211">
    <property type="entry name" value="ABC_TRANSPORTER_1"/>
    <property type="match status" value="1"/>
</dbReference>
<feature type="compositionally biased region" description="Low complexity" evidence="6">
    <location>
        <begin position="244"/>
        <end position="253"/>
    </location>
</feature>
<protein>
    <submittedName>
        <fullName evidence="8">Zinc/manganese transport system ATP-binding protein</fullName>
    </submittedName>
</protein>
<dbReference type="EMBL" id="SGWV01000010">
    <property type="protein sequence ID" value="RZS53216.1"/>
    <property type="molecule type" value="Genomic_DNA"/>
</dbReference>
<dbReference type="InterPro" id="IPR017871">
    <property type="entry name" value="ABC_transporter-like_CS"/>
</dbReference>
<dbReference type="SMART" id="SM00382">
    <property type="entry name" value="AAA"/>
    <property type="match status" value="1"/>
</dbReference>
<evidence type="ECO:0000256" key="3">
    <source>
        <dbReference type="ARBA" id="ARBA00022475"/>
    </source>
</evidence>
<keyword evidence="3" id="KW-1003">Cell membrane</keyword>
<feature type="domain" description="ABC transporter" evidence="7">
    <location>
        <begin position="10"/>
        <end position="235"/>
    </location>
</feature>
<evidence type="ECO:0000256" key="4">
    <source>
        <dbReference type="ARBA" id="ARBA00022741"/>
    </source>
</evidence>
<evidence type="ECO:0000313" key="8">
    <source>
        <dbReference type="EMBL" id="RZS53216.1"/>
    </source>
</evidence>
<evidence type="ECO:0000256" key="1">
    <source>
        <dbReference type="ARBA" id="ARBA00005417"/>
    </source>
</evidence>
<gene>
    <name evidence="8" type="ORF">EV685_2843</name>
</gene>
<dbReference type="InterPro" id="IPR050153">
    <property type="entry name" value="Metal_Ion_Import_ABC"/>
</dbReference>
<dbReference type="PANTHER" id="PTHR42734:SF5">
    <property type="entry name" value="IRON TRANSPORT SYSTEM ATP-BINDING PROTEIN HI_0361-RELATED"/>
    <property type="match status" value="1"/>
</dbReference>
<feature type="region of interest" description="Disordered" evidence="6">
    <location>
        <begin position="213"/>
        <end position="253"/>
    </location>
</feature>
<reference evidence="8 9" key="1">
    <citation type="submission" date="2019-02" db="EMBL/GenBank/DDBJ databases">
        <title>Genomic Encyclopedia of Type Strains, Phase IV (KMG-IV): sequencing the most valuable type-strain genomes for metagenomic binning, comparative biology and taxonomic classification.</title>
        <authorList>
            <person name="Goeker M."/>
        </authorList>
    </citation>
    <scope>NUCLEOTIDE SEQUENCE [LARGE SCALE GENOMIC DNA]</scope>
    <source>
        <strain evidence="8 9">DSM 10617</strain>
    </source>
</reference>
<dbReference type="RefSeq" id="WP_130482676.1">
    <property type="nucleotide sequence ID" value="NZ_SGWV01000010.1"/>
</dbReference>
<dbReference type="GO" id="GO:0016887">
    <property type="term" value="F:ATP hydrolysis activity"/>
    <property type="evidence" value="ECO:0007669"/>
    <property type="project" value="InterPro"/>
</dbReference>
<sequence>MSARRLPATVTLHDLALAPGGRSVLAGLSGRFMPGSATAVLGPNGVGKSTLLAALAGRLAPAAGRIERAAGRLAELTQADAVDRRFPITLQGYVATGLWPLLGAWRGIGVRERQAIAQTLDRLDLGALAGTPLIDLSAGQWQRARLARLWLQDAELLLLDEPDTALDRASSERLDALLREALAVGRTVVAVLHGRHEPPALYDEVLALQPDPDGGPARCRSWGPVHAPTPTTAPTPAPMPSPATPAAAWARAA</sequence>
<dbReference type="InterPro" id="IPR027417">
    <property type="entry name" value="P-loop_NTPase"/>
</dbReference>
<evidence type="ECO:0000259" key="7">
    <source>
        <dbReference type="PROSITE" id="PS50893"/>
    </source>
</evidence>
<keyword evidence="5 8" id="KW-0067">ATP-binding</keyword>
<dbReference type="InterPro" id="IPR003439">
    <property type="entry name" value="ABC_transporter-like_ATP-bd"/>
</dbReference>
<proteinExistence type="inferred from homology"/>
<comment type="similarity">
    <text evidence="1">Belongs to the ABC transporter superfamily.</text>
</comment>
<evidence type="ECO:0000256" key="5">
    <source>
        <dbReference type="ARBA" id="ARBA00022840"/>
    </source>
</evidence>
<dbReference type="InterPro" id="IPR003593">
    <property type="entry name" value="AAA+_ATPase"/>
</dbReference>
<keyword evidence="9" id="KW-1185">Reference proteome</keyword>